<dbReference type="AlphaFoldDB" id="A0A6J4V1V8"/>
<protein>
    <submittedName>
        <fullName evidence="2">Uncharacterized protein</fullName>
    </submittedName>
</protein>
<dbReference type="EMBL" id="CADCWJ010000419">
    <property type="protein sequence ID" value="CAA9564901.1"/>
    <property type="molecule type" value="Genomic_DNA"/>
</dbReference>
<proteinExistence type="predicted"/>
<gene>
    <name evidence="2" type="ORF">AVDCRST_MAG87-1868</name>
</gene>
<sequence>MIAWACDCPAFMPERFHQIRDWRRSAPSNHSCIQVRCRTGPANRVMQRHSSLRPGTTTLVILPETFLAKRDPEPWSPDTRKSGRRLPRRRSALRIQFPQFRRSGGTRAGSACGA</sequence>
<feature type="compositionally biased region" description="Basic and acidic residues" evidence="1">
    <location>
        <begin position="70"/>
        <end position="81"/>
    </location>
</feature>
<accession>A0A6J4V1V8</accession>
<feature type="region of interest" description="Disordered" evidence="1">
    <location>
        <begin position="70"/>
        <end position="114"/>
    </location>
</feature>
<evidence type="ECO:0000313" key="2">
    <source>
        <dbReference type="EMBL" id="CAA9564901.1"/>
    </source>
</evidence>
<feature type="compositionally biased region" description="Basic residues" evidence="1">
    <location>
        <begin position="82"/>
        <end position="92"/>
    </location>
</feature>
<evidence type="ECO:0000256" key="1">
    <source>
        <dbReference type="SAM" id="MobiDB-lite"/>
    </source>
</evidence>
<name>A0A6J4V1V8_9BACT</name>
<organism evidence="2">
    <name type="scientific">uncultured Thermomicrobiales bacterium</name>
    <dbReference type="NCBI Taxonomy" id="1645740"/>
    <lineage>
        <taxon>Bacteria</taxon>
        <taxon>Pseudomonadati</taxon>
        <taxon>Thermomicrobiota</taxon>
        <taxon>Thermomicrobia</taxon>
        <taxon>Thermomicrobiales</taxon>
        <taxon>environmental samples</taxon>
    </lineage>
</organism>
<reference evidence="2" key="1">
    <citation type="submission" date="2020-02" db="EMBL/GenBank/DDBJ databases">
        <authorList>
            <person name="Meier V. D."/>
        </authorList>
    </citation>
    <scope>NUCLEOTIDE SEQUENCE</scope>
    <source>
        <strain evidence="2">AVDCRST_MAG87</strain>
    </source>
</reference>